<feature type="region of interest" description="Disordered" evidence="1">
    <location>
        <begin position="1"/>
        <end position="68"/>
    </location>
</feature>
<sequence>PGFKRYSNTEEKDDGQVGSPRRKCTATNKSKQSGGHLRREDRIIRNERKLEDRSDHFRKTRKAKPVQR</sequence>
<accession>A0A8R7PCG1</accession>
<reference evidence="3" key="1">
    <citation type="journal article" date="2013" name="Nature">
        <title>Draft genome of the wheat A-genome progenitor Triticum urartu.</title>
        <authorList>
            <person name="Ling H.Q."/>
            <person name="Zhao S."/>
            <person name="Liu D."/>
            <person name="Wang J."/>
            <person name="Sun H."/>
            <person name="Zhang C."/>
            <person name="Fan H."/>
            <person name="Li D."/>
            <person name="Dong L."/>
            <person name="Tao Y."/>
            <person name="Gao C."/>
            <person name="Wu H."/>
            <person name="Li Y."/>
            <person name="Cui Y."/>
            <person name="Guo X."/>
            <person name="Zheng S."/>
            <person name="Wang B."/>
            <person name="Yu K."/>
            <person name="Liang Q."/>
            <person name="Yang W."/>
            <person name="Lou X."/>
            <person name="Chen J."/>
            <person name="Feng M."/>
            <person name="Jian J."/>
            <person name="Zhang X."/>
            <person name="Luo G."/>
            <person name="Jiang Y."/>
            <person name="Liu J."/>
            <person name="Wang Z."/>
            <person name="Sha Y."/>
            <person name="Zhang B."/>
            <person name="Wu H."/>
            <person name="Tang D."/>
            <person name="Shen Q."/>
            <person name="Xue P."/>
            <person name="Zou S."/>
            <person name="Wang X."/>
            <person name="Liu X."/>
            <person name="Wang F."/>
            <person name="Yang Y."/>
            <person name="An X."/>
            <person name="Dong Z."/>
            <person name="Zhang K."/>
            <person name="Zhang X."/>
            <person name="Luo M.C."/>
            <person name="Dvorak J."/>
            <person name="Tong Y."/>
            <person name="Wang J."/>
            <person name="Yang H."/>
            <person name="Li Z."/>
            <person name="Wang D."/>
            <person name="Zhang A."/>
            <person name="Wang J."/>
        </authorList>
    </citation>
    <scope>NUCLEOTIDE SEQUENCE</scope>
    <source>
        <strain evidence="3">cv. G1812</strain>
    </source>
</reference>
<organism evidence="2 3">
    <name type="scientific">Triticum urartu</name>
    <name type="common">Red wild einkorn</name>
    <name type="synonym">Crithodium urartu</name>
    <dbReference type="NCBI Taxonomy" id="4572"/>
    <lineage>
        <taxon>Eukaryota</taxon>
        <taxon>Viridiplantae</taxon>
        <taxon>Streptophyta</taxon>
        <taxon>Embryophyta</taxon>
        <taxon>Tracheophyta</taxon>
        <taxon>Spermatophyta</taxon>
        <taxon>Magnoliopsida</taxon>
        <taxon>Liliopsida</taxon>
        <taxon>Poales</taxon>
        <taxon>Poaceae</taxon>
        <taxon>BOP clade</taxon>
        <taxon>Pooideae</taxon>
        <taxon>Triticodae</taxon>
        <taxon>Triticeae</taxon>
        <taxon>Triticinae</taxon>
        <taxon>Triticum</taxon>
    </lineage>
</organism>
<evidence type="ECO:0000256" key="1">
    <source>
        <dbReference type="SAM" id="MobiDB-lite"/>
    </source>
</evidence>
<feature type="compositionally biased region" description="Basic and acidic residues" evidence="1">
    <location>
        <begin position="37"/>
        <end position="57"/>
    </location>
</feature>
<proteinExistence type="predicted"/>
<protein>
    <submittedName>
        <fullName evidence="2">Uncharacterized protein</fullName>
    </submittedName>
</protein>
<name>A0A8R7PCG1_TRIUA</name>
<dbReference type="Gramene" id="TuG1812G0200002108.01.T01">
    <property type="protein sequence ID" value="TuG1812G0200002108.01.T01.cds241832"/>
    <property type="gene ID" value="TuG1812G0200002108.01"/>
</dbReference>
<reference evidence="2" key="3">
    <citation type="submission" date="2022-06" db="UniProtKB">
        <authorList>
            <consortium name="EnsemblPlants"/>
        </authorList>
    </citation>
    <scope>IDENTIFICATION</scope>
</reference>
<reference evidence="2" key="2">
    <citation type="submission" date="2018-03" db="EMBL/GenBank/DDBJ databases">
        <title>The Triticum urartu genome reveals the dynamic nature of wheat genome evolution.</title>
        <authorList>
            <person name="Ling H."/>
            <person name="Ma B."/>
            <person name="Shi X."/>
            <person name="Liu H."/>
            <person name="Dong L."/>
            <person name="Sun H."/>
            <person name="Cao Y."/>
            <person name="Gao Q."/>
            <person name="Zheng S."/>
            <person name="Li Y."/>
            <person name="Yu Y."/>
            <person name="Du H."/>
            <person name="Qi M."/>
            <person name="Li Y."/>
            <person name="Yu H."/>
            <person name="Cui Y."/>
            <person name="Wang N."/>
            <person name="Chen C."/>
            <person name="Wu H."/>
            <person name="Zhao Y."/>
            <person name="Zhang J."/>
            <person name="Li Y."/>
            <person name="Zhou W."/>
            <person name="Zhang B."/>
            <person name="Hu W."/>
            <person name="Eijk M."/>
            <person name="Tang J."/>
            <person name="Witsenboer H."/>
            <person name="Zhao S."/>
            <person name="Li Z."/>
            <person name="Zhang A."/>
            <person name="Wang D."/>
            <person name="Liang C."/>
        </authorList>
    </citation>
    <scope>NUCLEOTIDE SEQUENCE [LARGE SCALE GENOMIC DNA]</scope>
    <source>
        <strain evidence="2">cv. G1812</strain>
    </source>
</reference>
<feature type="compositionally biased region" description="Basic residues" evidence="1">
    <location>
        <begin position="58"/>
        <end position="68"/>
    </location>
</feature>
<dbReference type="Proteomes" id="UP000015106">
    <property type="component" value="Chromosome 2"/>
</dbReference>
<evidence type="ECO:0000313" key="2">
    <source>
        <dbReference type="EnsemblPlants" id="TuG1812G0200002108.01.T01.cds241832"/>
    </source>
</evidence>
<evidence type="ECO:0000313" key="3">
    <source>
        <dbReference type="Proteomes" id="UP000015106"/>
    </source>
</evidence>
<keyword evidence="3" id="KW-1185">Reference proteome</keyword>
<dbReference type="EnsemblPlants" id="TuG1812G0200002108.01.T01">
    <property type="protein sequence ID" value="TuG1812G0200002108.01.T01.cds241832"/>
    <property type="gene ID" value="TuG1812G0200002108.01"/>
</dbReference>
<dbReference type="AlphaFoldDB" id="A0A8R7PCG1"/>